<dbReference type="PROSITE" id="PS51419">
    <property type="entry name" value="RAB"/>
    <property type="match status" value="1"/>
</dbReference>
<keyword evidence="6" id="KW-1185">Reference proteome</keyword>
<proteinExistence type="inferred from homology"/>
<dbReference type="InterPro" id="IPR005225">
    <property type="entry name" value="Small_GTP-bd"/>
</dbReference>
<gene>
    <name evidence="5" type="ORF">CYMTET_44032</name>
</gene>
<comment type="similarity">
    <text evidence="1">Belongs to the small GTPase superfamily. Rab family.</text>
</comment>
<dbReference type="EMBL" id="LGRX02029803">
    <property type="protein sequence ID" value="KAK3246433.1"/>
    <property type="molecule type" value="Genomic_DNA"/>
</dbReference>
<keyword evidence="3" id="KW-0342">GTP-binding</keyword>
<evidence type="ECO:0000313" key="6">
    <source>
        <dbReference type="Proteomes" id="UP001190700"/>
    </source>
</evidence>
<sequence length="162" mass="18316">MLEEDFEREIKVLLVGNGGVGKTSMIRRFCKGVFTDEYKKTIGVDFLEKTIYVDELGEDVRMMLWDTAGQEEFDSMTRTYYRGAGACVVVFSTTDRESFEAVPGWKAKVEAECGSLAMVLVQNKVDLLEEATMTPEEAEAMARKVGLKFYRSCVKENMNVTE</sequence>
<evidence type="ECO:0000256" key="2">
    <source>
        <dbReference type="ARBA" id="ARBA00022741"/>
    </source>
</evidence>
<keyword evidence="2" id="KW-0547">Nucleotide-binding</keyword>
<dbReference type="PROSITE" id="PS51421">
    <property type="entry name" value="RAS"/>
    <property type="match status" value="1"/>
</dbReference>
<dbReference type="AlphaFoldDB" id="A0AAE0C113"/>
<dbReference type="SMART" id="SM00173">
    <property type="entry name" value="RAS"/>
    <property type="match status" value="1"/>
</dbReference>
<comment type="caution">
    <text evidence="5">The sequence shown here is derived from an EMBL/GenBank/DDBJ whole genome shotgun (WGS) entry which is preliminary data.</text>
</comment>
<dbReference type="Gene3D" id="3.40.50.300">
    <property type="entry name" value="P-loop containing nucleotide triphosphate hydrolases"/>
    <property type="match status" value="1"/>
</dbReference>
<evidence type="ECO:0000256" key="4">
    <source>
        <dbReference type="ARBA" id="ARBA00037868"/>
    </source>
</evidence>
<dbReference type="SMART" id="SM00174">
    <property type="entry name" value="RHO"/>
    <property type="match status" value="1"/>
</dbReference>
<dbReference type="GO" id="GO:0005525">
    <property type="term" value="F:GTP binding"/>
    <property type="evidence" value="ECO:0007669"/>
    <property type="project" value="UniProtKB-KW"/>
</dbReference>
<dbReference type="Pfam" id="PF00071">
    <property type="entry name" value="Ras"/>
    <property type="match status" value="1"/>
</dbReference>
<accession>A0AAE0C113</accession>
<evidence type="ECO:0000313" key="5">
    <source>
        <dbReference type="EMBL" id="KAK3246433.1"/>
    </source>
</evidence>
<dbReference type="NCBIfam" id="TIGR00231">
    <property type="entry name" value="small_GTP"/>
    <property type="match status" value="1"/>
</dbReference>
<dbReference type="InterPro" id="IPR027417">
    <property type="entry name" value="P-loop_NTPase"/>
</dbReference>
<dbReference type="SMART" id="SM00175">
    <property type="entry name" value="RAB"/>
    <property type="match status" value="1"/>
</dbReference>
<dbReference type="Proteomes" id="UP001190700">
    <property type="component" value="Unassembled WGS sequence"/>
</dbReference>
<evidence type="ECO:0000256" key="3">
    <source>
        <dbReference type="ARBA" id="ARBA00023134"/>
    </source>
</evidence>
<evidence type="ECO:0000256" key="1">
    <source>
        <dbReference type="ARBA" id="ARBA00006270"/>
    </source>
</evidence>
<dbReference type="PRINTS" id="PR00449">
    <property type="entry name" value="RASTRNSFRMNG"/>
</dbReference>
<dbReference type="InterPro" id="IPR050227">
    <property type="entry name" value="Rab"/>
</dbReference>
<dbReference type="InterPro" id="IPR001806">
    <property type="entry name" value="Small_GTPase"/>
</dbReference>
<dbReference type="SUPFAM" id="SSF52540">
    <property type="entry name" value="P-loop containing nucleoside triphosphate hydrolases"/>
    <property type="match status" value="1"/>
</dbReference>
<dbReference type="GO" id="GO:0003924">
    <property type="term" value="F:GTPase activity"/>
    <property type="evidence" value="ECO:0007669"/>
    <property type="project" value="InterPro"/>
</dbReference>
<name>A0AAE0C113_9CHLO</name>
<protein>
    <submittedName>
        <fullName evidence="5">Ras-related protein Rab-23</fullName>
    </submittedName>
</protein>
<reference evidence="5 6" key="1">
    <citation type="journal article" date="2015" name="Genome Biol. Evol.">
        <title>Comparative Genomics of a Bacterivorous Green Alga Reveals Evolutionary Causalities and Consequences of Phago-Mixotrophic Mode of Nutrition.</title>
        <authorList>
            <person name="Burns J.A."/>
            <person name="Paasch A."/>
            <person name="Narechania A."/>
            <person name="Kim E."/>
        </authorList>
    </citation>
    <scope>NUCLEOTIDE SEQUENCE [LARGE SCALE GENOMIC DNA]</scope>
    <source>
        <strain evidence="5 6">PLY_AMNH</strain>
    </source>
</reference>
<dbReference type="PROSITE" id="PS51420">
    <property type="entry name" value="RHO"/>
    <property type="match status" value="1"/>
</dbReference>
<dbReference type="FunFam" id="3.40.50.300:FF:001329">
    <property type="entry name" value="Small GTP-binding protein, putative"/>
    <property type="match status" value="1"/>
</dbReference>
<organism evidence="5 6">
    <name type="scientific">Cymbomonas tetramitiformis</name>
    <dbReference type="NCBI Taxonomy" id="36881"/>
    <lineage>
        <taxon>Eukaryota</taxon>
        <taxon>Viridiplantae</taxon>
        <taxon>Chlorophyta</taxon>
        <taxon>Pyramimonadophyceae</taxon>
        <taxon>Pyramimonadales</taxon>
        <taxon>Pyramimonadaceae</taxon>
        <taxon>Cymbomonas</taxon>
    </lineage>
</organism>
<comment type="subcellular location">
    <subcellularLocation>
        <location evidence="4">Endomembrane system</location>
        <topology evidence="4">Lipid-anchor</topology>
    </subcellularLocation>
</comment>
<dbReference type="GO" id="GO:0012505">
    <property type="term" value="C:endomembrane system"/>
    <property type="evidence" value="ECO:0007669"/>
    <property type="project" value="UniProtKB-SubCell"/>
</dbReference>
<feature type="non-terminal residue" evidence="5">
    <location>
        <position position="162"/>
    </location>
</feature>
<dbReference type="PANTHER" id="PTHR47977">
    <property type="entry name" value="RAS-RELATED PROTEIN RAB"/>
    <property type="match status" value="1"/>
</dbReference>